<dbReference type="Gene3D" id="3.30.559.30">
    <property type="entry name" value="Nonribosomal peptide synthetase, condensation domain"/>
    <property type="match status" value="1"/>
</dbReference>
<protein>
    <submittedName>
        <fullName evidence="7">Ketoacyl-synthetase C-terminal extension</fullName>
    </submittedName>
</protein>
<dbReference type="Gene3D" id="1.10.1200.10">
    <property type="entry name" value="ACP-like"/>
    <property type="match status" value="1"/>
</dbReference>
<dbReference type="Pfam" id="PF02801">
    <property type="entry name" value="Ketoacyl-synt_C"/>
    <property type="match status" value="1"/>
</dbReference>
<evidence type="ECO:0000259" key="5">
    <source>
        <dbReference type="PROSITE" id="PS50075"/>
    </source>
</evidence>
<dbReference type="InterPro" id="IPR014030">
    <property type="entry name" value="Ketoacyl_synth_N"/>
</dbReference>
<evidence type="ECO:0000256" key="2">
    <source>
        <dbReference type="ARBA" id="ARBA00022450"/>
    </source>
</evidence>
<dbReference type="InterPro" id="IPR016039">
    <property type="entry name" value="Thiolase-like"/>
</dbReference>
<dbReference type="InterPro" id="IPR036736">
    <property type="entry name" value="ACP-like_sf"/>
</dbReference>
<name>A0A1H9C1P5_9PSEU</name>
<comment type="cofactor">
    <cofactor evidence="1">
        <name>pantetheine 4'-phosphate</name>
        <dbReference type="ChEBI" id="CHEBI:47942"/>
    </cofactor>
</comment>
<dbReference type="GO" id="GO:0071770">
    <property type="term" value="P:DIM/DIP cell wall layer assembly"/>
    <property type="evidence" value="ECO:0007669"/>
    <property type="project" value="TreeGrafter"/>
</dbReference>
<evidence type="ECO:0000259" key="6">
    <source>
        <dbReference type="PROSITE" id="PS52004"/>
    </source>
</evidence>
<evidence type="ECO:0000256" key="1">
    <source>
        <dbReference type="ARBA" id="ARBA00001957"/>
    </source>
</evidence>
<dbReference type="AlphaFoldDB" id="A0A1H9C1P5"/>
<dbReference type="Pfam" id="PF16197">
    <property type="entry name" value="KAsynt_C_assoc"/>
    <property type="match status" value="1"/>
</dbReference>
<dbReference type="STRING" id="65499.SAMN04488000_101776"/>
<dbReference type="InterPro" id="IPR009081">
    <property type="entry name" value="PP-bd_ACP"/>
</dbReference>
<dbReference type="GO" id="GO:0005886">
    <property type="term" value="C:plasma membrane"/>
    <property type="evidence" value="ECO:0007669"/>
    <property type="project" value="TreeGrafter"/>
</dbReference>
<dbReference type="RefSeq" id="WP_089909359.1">
    <property type="nucleotide sequence ID" value="NZ_FOFV01000001.1"/>
</dbReference>
<evidence type="ECO:0000256" key="3">
    <source>
        <dbReference type="ARBA" id="ARBA00022553"/>
    </source>
</evidence>
<dbReference type="PANTHER" id="PTHR43775:SF37">
    <property type="entry name" value="SI:DKEY-61P9.11"/>
    <property type="match status" value="1"/>
</dbReference>
<accession>A0A1H9C1P5</accession>
<organism evidence="7 8">
    <name type="scientific">Lentzea albida</name>
    <dbReference type="NCBI Taxonomy" id="65499"/>
    <lineage>
        <taxon>Bacteria</taxon>
        <taxon>Bacillati</taxon>
        <taxon>Actinomycetota</taxon>
        <taxon>Actinomycetes</taxon>
        <taxon>Pseudonocardiales</taxon>
        <taxon>Pseudonocardiaceae</taxon>
        <taxon>Lentzea</taxon>
    </lineage>
</organism>
<evidence type="ECO:0000313" key="7">
    <source>
        <dbReference type="EMBL" id="SEP95062.1"/>
    </source>
</evidence>
<gene>
    <name evidence="7" type="ORF">SAMN04488000_101776</name>
</gene>
<dbReference type="PANTHER" id="PTHR43775">
    <property type="entry name" value="FATTY ACID SYNTHASE"/>
    <property type="match status" value="1"/>
</dbReference>
<keyword evidence="2" id="KW-0596">Phosphopantetheine</keyword>
<dbReference type="Pfam" id="PF00550">
    <property type="entry name" value="PP-binding"/>
    <property type="match status" value="1"/>
</dbReference>
<dbReference type="SUPFAM" id="SSF53901">
    <property type="entry name" value="Thiolase-like"/>
    <property type="match status" value="1"/>
</dbReference>
<dbReference type="PROSITE" id="PS50075">
    <property type="entry name" value="CARRIER"/>
    <property type="match status" value="1"/>
</dbReference>
<dbReference type="GO" id="GO:0004312">
    <property type="term" value="F:fatty acid synthase activity"/>
    <property type="evidence" value="ECO:0007669"/>
    <property type="project" value="TreeGrafter"/>
</dbReference>
<dbReference type="SUPFAM" id="SSF47336">
    <property type="entry name" value="ACP-like"/>
    <property type="match status" value="1"/>
</dbReference>
<proteinExistence type="predicted"/>
<keyword evidence="8" id="KW-1185">Reference proteome</keyword>
<dbReference type="InterPro" id="IPR032821">
    <property type="entry name" value="PKS_assoc"/>
</dbReference>
<feature type="domain" description="Carrier" evidence="5">
    <location>
        <begin position="716"/>
        <end position="791"/>
    </location>
</feature>
<dbReference type="InterPro" id="IPR020841">
    <property type="entry name" value="PKS_Beta-ketoAc_synthase_dom"/>
</dbReference>
<dbReference type="Pfam" id="PF00109">
    <property type="entry name" value="ketoacyl-synt"/>
    <property type="match status" value="1"/>
</dbReference>
<sequence length="1244" mass="132264">MSAPSRATAVIGVAFELPRARTWTDLVDLLASGRDTIRPLPEQRAKVTGVDRGPADREAGWIDDIAGFDHRFFGMSRAEAEVTDPRQRRALELAVLAIGDAGYSPEELRGVRVAVHIAANGGPRPGLYDLLPPDVREKGPAWVGNLHANAAGRISYLLDLRGPALAIDTACSSFLVALHEARAKLATGEVDLALVGGFSLHLGAAPQRADDGHGLGVESPRDRCRPFDQSADGACYGEGGGFVLVKRLADAERDGDAVHCVLRGSAVNQDGGRGSGLTAPSPVAQTEVIRAAWNDAAVDPATIGYIEAHGTGTRIGDPIEIQGLADAFDGVRHPDGCVISSVKANFGHLSAMAGFAGLLSVLARFRARAFFPTAGFTAPNPLLPLDGAPIRVADRLSNWERGGTPRRAGVSSFGLSGTNAHLVVEEYVPRPREDAVGPRVLVLSAPSPELLREHVETTRRSVDPAAFDLGGAARVSTEGRVHFDHRCGWRVADGGELVARLESAVSDEFAAAEPAQVVFAFGGGGVDRSDVDGLATAHPGVRRLVREVGDHGVDSRTVLRLIGGHEVLADFGIHPDLVLGHGAGVGAARYARGEVDVRTALGVAADHRDAEPPDRQRLAQALAGLERPLVVDLGPGSPLSEALAEVLPADRIVAVDVGADPAARFEEILLALFLSGRNPRWRAVPDSRPRRRAHLPVAPLDRTPCWPGADEIRATPDDDDPDAVVLAVVREVLKEPGLILSDDFLDAGGNSINGVGVVIRLNERFGTDIDVLDLFDCSDLADLAALVRSRIPDVLAAEPAARGDGADHGPLSGQQTAIWAAAQLADDEAAYVVPGVLLFDGEVDAAVLTERVNALVARHPMLRAVVEDGADGPEQRVRPALAVPLATDRLDLRHVAREDLRAELRDRLTPLVCAPVDPYEGPAARFSLLRLDCSDHERAALLMSFHHLFFDGWSWRAVFAELAGAPVPPARTYLDHVDGQRATAASARGGTLRDFWSNYLHEAPAEVDLGPAVRNGGGTPGGSVTTTVPDAIREGLVRFAKDERVTPQMVLLSAWSALLWRLAGQRDLPIATPTAGRAPADEHVVGCYVTTVLTRVRVRPDRPLRELLTEVRASTLAALAHQELPTDEVLRAARRPAGSSGQISNVLFDYQSGVEPLRRLGADGPPVELLDVGPVGAKFALNLSCVDYDDRLDVRLEHADAGAAGLLDDFVALLGRITDPDATLLNLFGEHHQSPSPDVPDFRF</sequence>
<dbReference type="PROSITE" id="PS52004">
    <property type="entry name" value="KS3_2"/>
    <property type="match status" value="1"/>
</dbReference>
<dbReference type="Pfam" id="PF00668">
    <property type="entry name" value="Condensation"/>
    <property type="match status" value="1"/>
</dbReference>
<dbReference type="CDD" id="cd00833">
    <property type="entry name" value="PKS"/>
    <property type="match status" value="1"/>
</dbReference>
<dbReference type="SMART" id="SM00825">
    <property type="entry name" value="PKS_KS"/>
    <property type="match status" value="1"/>
</dbReference>
<dbReference type="InterPro" id="IPR001242">
    <property type="entry name" value="Condensation_dom"/>
</dbReference>
<feature type="domain" description="Ketosynthase family 3 (KS3)" evidence="6">
    <location>
        <begin position="5"/>
        <end position="426"/>
    </location>
</feature>
<dbReference type="Gene3D" id="3.30.559.10">
    <property type="entry name" value="Chloramphenicol acetyltransferase-like domain"/>
    <property type="match status" value="1"/>
</dbReference>
<evidence type="ECO:0000256" key="4">
    <source>
        <dbReference type="ARBA" id="ARBA00022679"/>
    </source>
</evidence>
<dbReference type="SMART" id="SM00823">
    <property type="entry name" value="PKS_PP"/>
    <property type="match status" value="1"/>
</dbReference>
<dbReference type="GO" id="GO:0005737">
    <property type="term" value="C:cytoplasm"/>
    <property type="evidence" value="ECO:0007669"/>
    <property type="project" value="TreeGrafter"/>
</dbReference>
<dbReference type="InterPro" id="IPR014031">
    <property type="entry name" value="Ketoacyl_synth_C"/>
</dbReference>
<dbReference type="InterPro" id="IPR020806">
    <property type="entry name" value="PKS_PP-bd"/>
</dbReference>
<dbReference type="OrthoDB" id="2472181at2"/>
<reference evidence="8" key="1">
    <citation type="submission" date="2016-10" db="EMBL/GenBank/DDBJ databases">
        <authorList>
            <person name="Varghese N."/>
            <person name="Submissions S."/>
        </authorList>
    </citation>
    <scope>NUCLEOTIDE SEQUENCE [LARGE SCALE GENOMIC DNA]</scope>
    <source>
        <strain evidence="8">DSM 44437</strain>
    </source>
</reference>
<dbReference type="InterPro" id="IPR050091">
    <property type="entry name" value="PKS_NRPS_Biosynth_Enz"/>
</dbReference>
<dbReference type="Gene3D" id="1.10.1240.100">
    <property type="match status" value="1"/>
</dbReference>
<keyword evidence="3" id="KW-0597">Phosphoprotein</keyword>
<dbReference type="Gene3D" id="3.40.47.10">
    <property type="match status" value="1"/>
</dbReference>
<dbReference type="InterPro" id="IPR023213">
    <property type="entry name" value="CAT-like_dom_sf"/>
</dbReference>
<evidence type="ECO:0000313" key="8">
    <source>
        <dbReference type="Proteomes" id="UP000199503"/>
    </source>
</evidence>
<dbReference type="SUPFAM" id="SSF52777">
    <property type="entry name" value="CoA-dependent acyltransferases"/>
    <property type="match status" value="2"/>
</dbReference>
<dbReference type="GO" id="GO:0031177">
    <property type="term" value="F:phosphopantetheine binding"/>
    <property type="evidence" value="ECO:0007669"/>
    <property type="project" value="InterPro"/>
</dbReference>
<dbReference type="Proteomes" id="UP000199503">
    <property type="component" value="Unassembled WGS sequence"/>
</dbReference>
<keyword evidence="4" id="KW-0808">Transferase</keyword>
<dbReference type="EMBL" id="FOFV01000001">
    <property type="protein sequence ID" value="SEP95062.1"/>
    <property type="molecule type" value="Genomic_DNA"/>
</dbReference>
<dbReference type="GO" id="GO:0006633">
    <property type="term" value="P:fatty acid biosynthetic process"/>
    <property type="evidence" value="ECO:0007669"/>
    <property type="project" value="TreeGrafter"/>
</dbReference>